<dbReference type="InterPro" id="IPR016187">
    <property type="entry name" value="CTDL_fold"/>
</dbReference>
<dbReference type="InterPro" id="IPR016186">
    <property type="entry name" value="C-type_lectin-like/link_sf"/>
</dbReference>
<accession>A0A3B4APP4</accession>
<dbReference type="Pfam" id="PF00059">
    <property type="entry name" value="Lectin_C"/>
    <property type="match status" value="1"/>
</dbReference>
<dbReference type="PANTHER" id="PTHR45784">
    <property type="entry name" value="C-TYPE LECTIN DOMAIN FAMILY 20 MEMBER A-RELATED"/>
    <property type="match status" value="1"/>
</dbReference>
<sequence>MSRVDRESEDAPVPSFRSYGLVVVLDGVSGLYVGTCALEFNFVNMNLSWTEAQQFCRETYTDLATVHNTEDLDQLVRPDWYSGDAWIGLVYSAVTYLKWGYRGYYQTDGDMCLESYPNGWWSEYYCSGIQCFVCYRGKV</sequence>
<reference evidence="2" key="2">
    <citation type="submission" date="2025-09" db="UniProtKB">
        <authorList>
            <consortium name="Ensembl"/>
        </authorList>
    </citation>
    <scope>IDENTIFICATION</scope>
</reference>
<dbReference type="Proteomes" id="UP000261520">
    <property type="component" value="Unplaced"/>
</dbReference>
<dbReference type="Gene3D" id="3.10.100.10">
    <property type="entry name" value="Mannose-Binding Protein A, subunit A"/>
    <property type="match status" value="1"/>
</dbReference>
<keyword evidence="3" id="KW-1185">Reference proteome</keyword>
<feature type="domain" description="C-type lectin" evidence="1">
    <location>
        <begin position="32"/>
        <end position="135"/>
    </location>
</feature>
<dbReference type="PANTHER" id="PTHR45784:SF3">
    <property type="entry name" value="C-TYPE LECTIN DOMAIN FAMILY 4 MEMBER K-LIKE-RELATED"/>
    <property type="match status" value="1"/>
</dbReference>
<name>A0A3B4APP4_9GOBI</name>
<protein>
    <recommendedName>
        <fullName evidence="1">C-type lectin domain-containing protein</fullName>
    </recommendedName>
</protein>
<dbReference type="AlphaFoldDB" id="A0A3B4APP4"/>
<evidence type="ECO:0000259" key="1">
    <source>
        <dbReference type="PROSITE" id="PS50041"/>
    </source>
</evidence>
<evidence type="ECO:0000313" key="3">
    <source>
        <dbReference type="Proteomes" id="UP000261520"/>
    </source>
</evidence>
<dbReference type="InterPro" id="IPR001304">
    <property type="entry name" value="C-type_lectin-like"/>
</dbReference>
<dbReference type="SUPFAM" id="SSF56436">
    <property type="entry name" value="C-type lectin-like"/>
    <property type="match status" value="1"/>
</dbReference>
<evidence type="ECO:0000313" key="2">
    <source>
        <dbReference type="Ensembl" id="ENSPMGP00000018574.1"/>
    </source>
</evidence>
<dbReference type="PROSITE" id="PS50041">
    <property type="entry name" value="C_TYPE_LECTIN_2"/>
    <property type="match status" value="1"/>
</dbReference>
<dbReference type="Ensembl" id="ENSPMGT00000019813.1">
    <property type="protein sequence ID" value="ENSPMGP00000018574.1"/>
    <property type="gene ID" value="ENSPMGG00000015156.1"/>
</dbReference>
<organism evidence="2 3">
    <name type="scientific">Periophthalmus magnuspinnatus</name>
    <dbReference type="NCBI Taxonomy" id="409849"/>
    <lineage>
        <taxon>Eukaryota</taxon>
        <taxon>Metazoa</taxon>
        <taxon>Chordata</taxon>
        <taxon>Craniata</taxon>
        <taxon>Vertebrata</taxon>
        <taxon>Euteleostomi</taxon>
        <taxon>Actinopterygii</taxon>
        <taxon>Neopterygii</taxon>
        <taxon>Teleostei</taxon>
        <taxon>Neoteleostei</taxon>
        <taxon>Acanthomorphata</taxon>
        <taxon>Gobiaria</taxon>
        <taxon>Gobiiformes</taxon>
        <taxon>Gobioidei</taxon>
        <taxon>Gobiidae</taxon>
        <taxon>Oxudercinae</taxon>
        <taxon>Periophthalmus</taxon>
    </lineage>
</organism>
<reference evidence="2" key="1">
    <citation type="submission" date="2025-08" db="UniProtKB">
        <authorList>
            <consortium name="Ensembl"/>
        </authorList>
    </citation>
    <scope>IDENTIFICATION</scope>
</reference>
<dbReference type="STRING" id="409849.ENSPMGP00000018574"/>
<proteinExistence type="predicted"/>